<dbReference type="EMBL" id="CP099837">
    <property type="protein sequence ID" value="USY21878.1"/>
    <property type="molecule type" value="Genomic_DNA"/>
</dbReference>
<evidence type="ECO:0000256" key="1">
    <source>
        <dbReference type="SAM" id="SignalP"/>
    </source>
</evidence>
<keyword evidence="1" id="KW-0732">Signal</keyword>
<evidence type="ECO:0008006" key="4">
    <source>
        <dbReference type="Google" id="ProtNLM"/>
    </source>
</evidence>
<keyword evidence="3" id="KW-1185">Reference proteome</keyword>
<proteinExistence type="predicted"/>
<gene>
    <name evidence="2" type="ORF">NE857_09845</name>
</gene>
<feature type="chain" id="PRO_5045700540" description="Lipoprotein" evidence="1">
    <location>
        <begin position="25"/>
        <end position="156"/>
    </location>
</feature>
<reference evidence="2" key="1">
    <citation type="submission" date="2022-06" db="EMBL/GenBank/DDBJ databases">
        <authorList>
            <person name="Ping M."/>
        </authorList>
    </citation>
    <scope>NUCLEOTIDE SEQUENCE</scope>
    <source>
        <strain evidence="2">JCM11759T</strain>
    </source>
</reference>
<protein>
    <recommendedName>
        <fullName evidence="4">Lipoprotein</fullName>
    </recommendedName>
</protein>
<dbReference type="PROSITE" id="PS51257">
    <property type="entry name" value="PROKAR_LIPOPROTEIN"/>
    <property type="match status" value="1"/>
</dbReference>
<accession>A0ABY5DFA2</accession>
<sequence length="156" mass="16856">MPRFSVAPAPTVLTLSLLSLPALALSGCARTHTADIGTPVSVSHPVGAYSSEFRWGNNAHVIYAVENASLTETGRMDFDLTVTVPPLGRVFGFVRMEVTCVAGGETSSAHTHERLGEAYDGTFEFPMWCAVPEEADLVAIEIDHHDEHLRFEGSVE</sequence>
<evidence type="ECO:0000313" key="2">
    <source>
        <dbReference type="EMBL" id="USY21878.1"/>
    </source>
</evidence>
<evidence type="ECO:0000313" key="3">
    <source>
        <dbReference type="Proteomes" id="UP001055940"/>
    </source>
</evidence>
<dbReference type="RefSeq" id="WP_254420716.1">
    <property type="nucleotide sequence ID" value="NZ_BAAAJB010000021.1"/>
</dbReference>
<dbReference type="Proteomes" id="UP001055940">
    <property type="component" value="Chromosome"/>
</dbReference>
<feature type="signal peptide" evidence="1">
    <location>
        <begin position="1"/>
        <end position="24"/>
    </location>
</feature>
<name>A0ABY5DFA2_9ACTN</name>
<organism evidence="2 3">
    <name type="scientific">Nocardiopsis exhalans</name>
    <dbReference type="NCBI Taxonomy" id="163604"/>
    <lineage>
        <taxon>Bacteria</taxon>
        <taxon>Bacillati</taxon>
        <taxon>Actinomycetota</taxon>
        <taxon>Actinomycetes</taxon>
        <taxon>Streptosporangiales</taxon>
        <taxon>Nocardiopsidaceae</taxon>
        <taxon>Nocardiopsis</taxon>
    </lineage>
</organism>